<dbReference type="AlphaFoldDB" id="A0A9P4GUU3"/>
<comment type="caution">
    <text evidence="2">The sequence shown here is derived from an EMBL/GenBank/DDBJ whole genome shotgun (WGS) entry which is preliminary data.</text>
</comment>
<gene>
    <name evidence="2" type="ORF">K460DRAFT_362468</name>
</gene>
<dbReference type="RefSeq" id="XP_040794290.1">
    <property type="nucleotide sequence ID" value="XM_040932645.1"/>
</dbReference>
<evidence type="ECO:0000313" key="2">
    <source>
        <dbReference type="EMBL" id="KAF1851727.1"/>
    </source>
</evidence>
<dbReference type="OrthoDB" id="3798036at2759"/>
<dbReference type="GeneID" id="63849896"/>
<reference evidence="2" key="1">
    <citation type="submission" date="2020-01" db="EMBL/GenBank/DDBJ databases">
        <authorList>
            <consortium name="DOE Joint Genome Institute"/>
            <person name="Haridas S."/>
            <person name="Albert R."/>
            <person name="Binder M."/>
            <person name="Bloem J."/>
            <person name="Labutti K."/>
            <person name="Salamov A."/>
            <person name="Andreopoulos B."/>
            <person name="Baker S.E."/>
            <person name="Barry K."/>
            <person name="Bills G."/>
            <person name="Bluhm B.H."/>
            <person name="Cannon C."/>
            <person name="Castanera R."/>
            <person name="Culley D.E."/>
            <person name="Daum C."/>
            <person name="Ezra D."/>
            <person name="Gonzalez J.B."/>
            <person name="Henrissat B."/>
            <person name="Kuo A."/>
            <person name="Liang C."/>
            <person name="Lipzen A."/>
            <person name="Lutzoni F."/>
            <person name="Magnuson J."/>
            <person name="Mondo S."/>
            <person name="Nolan M."/>
            <person name="Ohm R."/>
            <person name="Pangilinan J."/>
            <person name="Park H.-J."/>
            <person name="Ramirez L."/>
            <person name="Alfaro M."/>
            <person name="Sun H."/>
            <person name="Tritt A."/>
            <person name="Yoshinaga Y."/>
            <person name="Zwiers L.-H."/>
            <person name="Turgeon B.G."/>
            <person name="Goodwin S.B."/>
            <person name="Spatafora J.W."/>
            <person name="Crous P.W."/>
            <person name="Grigoriev I.V."/>
        </authorList>
    </citation>
    <scope>NUCLEOTIDE SEQUENCE</scope>
    <source>
        <strain evidence="2">CBS 394.84</strain>
    </source>
</reference>
<feature type="region of interest" description="Disordered" evidence="1">
    <location>
        <begin position="31"/>
        <end position="52"/>
    </location>
</feature>
<keyword evidence="3" id="KW-1185">Reference proteome</keyword>
<feature type="region of interest" description="Disordered" evidence="1">
    <location>
        <begin position="79"/>
        <end position="107"/>
    </location>
</feature>
<feature type="compositionally biased region" description="Basic and acidic residues" evidence="1">
    <location>
        <begin position="91"/>
        <end position="106"/>
    </location>
</feature>
<protein>
    <submittedName>
        <fullName evidence="2">Uncharacterized protein</fullName>
    </submittedName>
</protein>
<feature type="compositionally biased region" description="Polar residues" evidence="1">
    <location>
        <begin position="79"/>
        <end position="89"/>
    </location>
</feature>
<accession>A0A9P4GUU3</accession>
<dbReference type="Proteomes" id="UP000800039">
    <property type="component" value="Unassembled WGS sequence"/>
</dbReference>
<name>A0A9P4GUU3_9PLEO</name>
<sequence length="139" mass="15556">MPSILSSVAAHAKAHHESMNAACEIYYSHPSTETSRNNSITSPAQKKNPTNAAKAWQAIKKHHQEMNEAYTVFYSPGVSTASSRSNSAAHSPRESVEQERHEEEALAPKNYQKIWKALKTKAIEHHRSVNSAYETMYGF</sequence>
<feature type="compositionally biased region" description="Polar residues" evidence="1">
    <location>
        <begin position="31"/>
        <end position="51"/>
    </location>
</feature>
<evidence type="ECO:0000313" key="3">
    <source>
        <dbReference type="Proteomes" id="UP000800039"/>
    </source>
</evidence>
<organism evidence="2 3">
    <name type="scientific">Cucurbitaria berberidis CBS 394.84</name>
    <dbReference type="NCBI Taxonomy" id="1168544"/>
    <lineage>
        <taxon>Eukaryota</taxon>
        <taxon>Fungi</taxon>
        <taxon>Dikarya</taxon>
        <taxon>Ascomycota</taxon>
        <taxon>Pezizomycotina</taxon>
        <taxon>Dothideomycetes</taxon>
        <taxon>Pleosporomycetidae</taxon>
        <taxon>Pleosporales</taxon>
        <taxon>Pleosporineae</taxon>
        <taxon>Cucurbitariaceae</taxon>
        <taxon>Cucurbitaria</taxon>
    </lineage>
</organism>
<evidence type="ECO:0000256" key="1">
    <source>
        <dbReference type="SAM" id="MobiDB-lite"/>
    </source>
</evidence>
<proteinExistence type="predicted"/>
<dbReference type="EMBL" id="ML976614">
    <property type="protein sequence ID" value="KAF1851727.1"/>
    <property type="molecule type" value="Genomic_DNA"/>
</dbReference>